<gene>
    <name evidence="2" type="ORF">ACFPTN_20465</name>
</gene>
<evidence type="ECO:0000256" key="1">
    <source>
        <dbReference type="SAM" id="SignalP"/>
    </source>
</evidence>
<comment type="caution">
    <text evidence="2">The sequence shown here is derived from an EMBL/GenBank/DDBJ whole genome shotgun (WGS) entry which is preliminary data.</text>
</comment>
<name>A0ABW1AX36_9RHOO</name>
<evidence type="ECO:0000313" key="3">
    <source>
        <dbReference type="Proteomes" id="UP001595974"/>
    </source>
</evidence>
<protein>
    <submittedName>
        <fullName evidence="2">Uncharacterized protein</fullName>
    </submittedName>
</protein>
<sequence>MRSAASMIALGIGLAVTCTTPAPVHAEDANTLAPDPAPFVLGRRVIDTETLAEQRGGADTHLSDIHAVGSVSEVQAYDLSTGHNSVTDGALAGTSGIPMLIQNSGNGVLIQNAVIVNVEVR</sequence>
<feature type="signal peptide" evidence="1">
    <location>
        <begin position="1"/>
        <end position="26"/>
    </location>
</feature>
<dbReference type="Proteomes" id="UP001595974">
    <property type="component" value="Unassembled WGS sequence"/>
</dbReference>
<proteinExistence type="predicted"/>
<dbReference type="EMBL" id="JBHSOG010000100">
    <property type="protein sequence ID" value="MFC5771760.1"/>
    <property type="molecule type" value="Genomic_DNA"/>
</dbReference>
<reference evidence="3" key="1">
    <citation type="journal article" date="2019" name="Int. J. Syst. Evol. Microbiol.">
        <title>The Global Catalogue of Microorganisms (GCM) 10K type strain sequencing project: providing services to taxonomists for standard genome sequencing and annotation.</title>
        <authorList>
            <consortium name="The Broad Institute Genomics Platform"/>
            <consortium name="The Broad Institute Genome Sequencing Center for Infectious Disease"/>
            <person name="Wu L."/>
            <person name="Ma J."/>
        </authorList>
    </citation>
    <scope>NUCLEOTIDE SEQUENCE [LARGE SCALE GENOMIC DNA]</scope>
    <source>
        <strain evidence="3">SHR3</strain>
    </source>
</reference>
<keyword evidence="1" id="KW-0732">Signal</keyword>
<keyword evidence="3" id="KW-1185">Reference proteome</keyword>
<dbReference type="RefSeq" id="WP_232516533.1">
    <property type="nucleotide sequence ID" value="NZ_JBHSOG010000100.1"/>
</dbReference>
<organism evidence="2 3">
    <name type="scientific">Thauera sinica</name>
    <dbReference type="NCBI Taxonomy" id="2665146"/>
    <lineage>
        <taxon>Bacteria</taxon>
        <taxon>Pseudomonadati</taxon>
        <taxon>Pseudomonadota</taxon>
        <taxon>Betaproteobacteria</taxon>
        <taxon>Rhodocyclales</taxon>
        <taxon>Zoogloeaceae</taxon>
        <taxon>Thauera</taxon>
    </lineage>
</organism>
<evidence type="ECO:0000313" key="2">
    <source>
        <dbReference type="EMBL" id="MFC5771760.1"/>
    </source>
</evidence>
<accession>A0ABW1AX36</accession>
<feature type="chain" id="PRO_5046360527" evidence="1">
    <location>
        <begin position="27"/>
        <end position="121"/>
    </location>
</feature>